<sequence>MIQSVAPSTASPTQSDVAQPWTSIIIFLLRLNPFLFQSSFFLAPPLRFRLDQEGKIDTSMSREQKNI</sequence>
<name>A0AAU9N127_9ASTR</name>
<reference evidence="1 2" key="1">
    <citation type="submission" date="2022-01" db="EMBL/GenBank/DDBJ databases">
        <authorList>
            <person name="Xiong W."/>
            <person name="Schranz E."/>
        </authorList>
    </citation>
    <scope>NUCLEOTIDE SEQUENCE [LARGE SCALE GENOMIC DNA]</scope>
</reference>
<dbReference type="Proteomes" id="UP001157418">
    <property type="component" value="Unassembled WGS sequence"/>
</dbReference>
<comment type="caution">
    <text evidence="1">The sequence shown here is derived from an EMBL/GenBank/DDBJ whole genome shotgun (WGS) entry which is preliminary data.</text>
</comment>
<organism evidence="1 2">
    <name type="scientific">Lactuca virosa</name>
    <dbReference type="NCBI Taxonomy" id="75947"/>
    <lineage>
        <taxon>Eukaryota</taxon>
        <taxon>Viridiplantae</taxon>
        <taxon>Streptophyta</taxon>
        <taxon>Embryophyta</taxon>
        <taxon>Tracheophyta</taxon>
        <taxon>Spermatophyta</taxon>
        <taxon>Magnoliopsida</taxon>
        <taxon>eudicotyledons</taxon>
        <taxon>Gunneridae</taxon>
        <taxon>Pentapetalae</taxon>
        <taxon>asterids</taxon>
        <taxon>campanulids</taxon>
        <taxon>Asterales</taxon>
        <taxon>Asteraceae</taxon>
        <taxon>Cichorioideae</taxon>
        <taxon>Cichorieae</taxon>
        <taxon>Lactucinae</taxon>
        <taxon>Lactuca</taxon>
    </lineage>
</organism>
<gene>
    <name evidence="1" type="ORF">LVIROSA_LOCUS20623</name>
</gene>
<keyword evidence="2" id="KW-1185">Reference proteome</keyword>
<dbReference type="AlphaFoldDB" id="A0AAU9N127"/>
<proteinExistence type="predicted"/>
<evidence type="ECO:0000313" key="1">
    <source>
        <dbReference type="EMBL" id="CAH1434078.1"/>
    </source>
</evidence>
<evidence type="ECO:0000313" key="2">
    <source>
        <dbReference type="Proteomes" id="UP001157418"/>
    </source>
</evidence>
<accession>A0AAU9N127</accession>
<dbReference type="EMBL" id="CAKMRJ010003334">
    <property type="protein sequence ID" value="CAH1434078.1"/>
    <property type="molecule type" value="Genomic_DNA"/>
</dbReference>
<protein>
    <submittedName>
        <fullName evidence="1">Uncharacterized protein</fullName>
    </submittedName>
</protein>